<proteinExistence type="predicted"/>
<name>A0ABW4RQU2_9BACL</name>
<evidence type="ECO:0000313" key="2">
    <source>
        <dbReference type="Proteomes" id="UP001597233"/>
    </source>
</evidence>
<protein>
    <submittedName>
        <fullName evidence="1">Uncharacterized protein</fullName>
    </submittedName>
</protein>
<dbReference type="RefSeq" id="WP_347322940.1">
    <property type="nucleotide sequence ID" value="NZ_JBCGUH010000001.1"/>
</dbReference>
<dbReference type="Proteomes" id="UP001597233">
    <property type="component" value="Unassembled WGS sequence"/>
</dbReference>
<dbReference type="EMBL" id="JBHUEH010000032">
    <property type="protein sequence ID" value="MFD1888210.1"/>
    <property type="molecule type" value="Genomic_DNA"/>
</dbReference>
<keyword evidence="2" id="KW-1185">Reference proteome</keyword>
<comment type="caution">
    <text evidence="1">The sequence shown here is derived from an EMBL/GenBank/DDBJ whole genome shotgun (WGS) entry which is preliminary data.</text>
</comment>
<accession>A0ABW4RQU2</accession>
<reference evidence="2" key="1">
    <citation type="journal article" date="2019" name="Int. J. Syst. Evol. Microbiol.">
        <title>The Global Catalogue of Microorganisms (GCM) 10K type strain sequencing project: providing services to taxonomists for standard genome sequencing and annotation.</title>
        <authorList>
            <consortium name="The Broad Institute Genomics Platform"/>
            <consortium name="The Broad Institute Genome Sequencing Center for Infectious Disease"/>
            <person name="Wu L."/>
            <person name="Ma J."/>
        </authorList>
    </citation>
    <scope>NUCLEOTIDE SEQUENCE [LARGE SCALE GENOMIC DNA]</scope>
    <source>
        <strain evidence="2">CCUG 54950</strain>
    </source>
</reference>
<evidence type="ECO:0000313" key="1">
    <source>
        <dbReference type="EMBL" id="MFD1888210.1"/>
    </source>
</evidence>
<sequence>MNATTLLPQLPSIQQCQQRLRAAAMLDAMIMPEWEYRYYSYNAHWDAGEEMASMRDGEGDHYFALFTINGLMIKIFEGGIIHPHMQQGMQAAAEQIPESMTHFLSEPAFITEEVTCLLWRERTANHWHAIGAEEEAGSEWFRLLLEGAAYYHTWAKEYYEIELDYTLVERIFQQEPLTRELAEQLNNELEWAELQEDIAEIRYPLA</sequence>
<organism evidence="1 2">
    <name type="scientific">Paenibacillus wenxiniae</name>
    <dbReference type="NCBI Taxonomy" id="1636843"/>
    <lineage>
        <taxon>Bacteria</taxon>
        <taxon>Bacillati</taxon>
        <taxon>Bacillota</taxon>
        <taxon>Bacilli</taxon>
        <taxon>Bacillales</taxon>
        <taxon>Paenibacillaceae</taxon>
        <taxon>Paenibacillus</taxon>
    </lineage>
</organism>
<gene>
    <name evidence="1" type="ORF">ACFSC9_22250</name>
</gene>